<reference evidence="1 2" key="1">
    <citation type="journal article" date="2006" name="Science">
        <title>The genome of black cottonwood, Populus trichocarpa (Torr. &amp; Gray).</title>
        <authorList>
            <person name="Tuskan G.A."/>
            <person name="Difazio S."/>
            <person name="Jansson S."/>
            <person name="Bohlmann J."/>
            <person name="Grigoriev I."/>
            <person name="Hellsten U."/>
            <person name="Putnam N."/>
            <person name="Ralph S."/>
            <person name="Rombauts S."/>
            <person name="Salamov A."/>
            <person name="Schein J."/>
            <person name="Sterck L."/>
            <person name="Aerts A."/>
            <person name="Bhalerao R.R."/>
            <person name="Bhalerao R.P."/>
            <person name="Blaudez D."/>
            <person name="Boerjan W."/>
            <person name="Brun A."/>
            <person name="Brunner A."/>
            <person name="Busov V."/>
            <person name="Campbell M."/>
            <person name="Carlson J."/>
            <person name="Chalot M."/>
            <person name="Chapman J."/>
            <person name="Chen G.L."/>
            <person name="Cooper D."/>
            <person name="Coutinho P.M."/>
            <person name="Couturier J."/>
            <person name="Covert S."/>
            <person name="Cronk Q."/>
            <person name="Cunningham R."/>
            <person name="Davis J."/>
            <person name="Degroeve S."/>
            <person name="Dejardin A."/>
            <person name="Depamphilis C."/>
            <person name="Detter J."/>
            <person name="Dirks B."/>
            <person name="Dubchak I."/>
            <person name="Duplessis S."/>
            <person name="Ehlting J."/>
            <person name="Ellis B."/>
            <person name="Gendler K."/>
            <person name="Goodstein D."/>
            <person name="Gribskov M."/>
            <person name="Grimwood J."/>
            <person name="Groover A."/>
            <person name="Gunter L."/>
            <person name="Hamberger B."/>
            <person name="Heinze B."/>
            <person name="Helariutta Y."/>
            <person name="Henrissat B."/>
            <person name="Holligan D."/>
            <person name="Holt R."/>
            <person name="Huang W."/>
            <person name="Islam-Faridi N."/>
            <person name="Jones S."/>
            <person name="Jones-Rhoades M."/>
            <person name="Jorgensen R."/>
            <person name="Joshi C."/>
            <person name="Kangasjarvi J."/>
            <person name="Karlsson J."/>
            <person name="Kelleher C."/>
            <person name="Kirkpatrick R."/>
            <person name="Kirst M."/>
            <person name="Kohler A."/>
            <person name="Kalluri U."/>
            <person name="Larimer F."/>
            <person name="Leebens-Mack J."/>
            <person name="Leple J.C."/>
            <person name="Locascio P."/>
            <person name="Lou Y."/>
            <person name="Lucas S."/>
            <person name="Martin F."/>
            <person name="Montanini B."/>
            <person name="Napoli C."/>
            <person name="Nelson D.R."/>
            <person name="Nelson C."/>
            <person name="Nieminen K."/>
            <person name="Nilsson O."/>
            <person name="Pereda V."/>
            <person name="Peter G."/>
            <person name="Philippe R."/>
            <person name="Pilate G."/>
            <person name="Poliakov A."/>
            <person name="Razumovskaya J."/>
            <person name="Richardson P."/>
            <person name="Rinaldi C."/>
            <person name="Ritland K."/>
            <person name="Rouze P."/>
            <person name="Ryaboy D."/>
            <person name="Schmutz J."/>
            <person name="Schrader J."/>
            <person name="Segerman B."/>
            <person name="Shin H."/>
            <person name="Siddiqui A."/>
            <person name="Sterky F."/>
            <person name="Terry A."/>
            <person name="Tsai C.J."/>
            <person name="Uberbacher E."/>
            <person name="Unneberg P."/>
            <person name="Vahala J."/>
            <person name="Wall K."/>
            <person name="Wessler S."/>
            <person name="Yang G."/>
            <person name="Yin T."/>
            <person name="Douglas C."/>
            <person name="Marra M."/>
            <person name="Sandberg G."/>
            <person name="Van de Peer Y."/>
            <person name="Rokhsar D."/>
        </authorList>
    </citation>
    <scope>NUCLEOTIDE SEQUENCE [LARGE SCALE GENOMIC DNA]</scope>
    <source>
        <strain evidence="2">cv. Nisqually</strain>
    </source>
</reference>
<gene>
    <name evidence="1" type="ORF">POPTR_002G103200</name>
</gene>
<evidence type="ECO:0000313" key="1">
    <source>
        <dbReference type="EMBL" id="PNT48936.1"/>
    </source>
</evidence>
<sequence length="94" mass="10863">MERKSTNCFSFPQFRILNYHCIPWHLLATIQKVEKRIKGGHIFTHSTLGSHGNKKVTPGSLYPFLCFCFLKVGRDWTLAQAIEFQELKILPKGI</sequence>
<evidence type="ECO:0000313" key="2">
    <source>
        <dbReference type="Proteomes" id="UP000006729"/>
    </source>
</evidence>
<dbReference type="InParanoid" id="A0A2K2BGM9"/>
<accession>A0A2K2BGM9</accession>
<keyword evidence="2" id="KW-1185">Reference proteome</keyword>
<dbReference type="Proteomes" id="UP000006729">
    <property type="component" value="Chromosome 2"/>
</dbReference>
<proteinExistence type="predicted"/>
<protein>
    <submittedName>
        <fullName evidence="1">Uncharacterized protein</fullName>
    </submittedName>
</protein>
<dbReference type="EMBL" id="CM009291">
    <property type="protein sequence ID" value="PNT48936.1"/>
    <property type="molecule type" value="Genomic_DNA"/>
</dbReference>
<dbReference type="AlphaFoldDB" id="A0A2K2BGM9"/>
<name>A0A2K2BGM9_POPTR</name>
<organism evidence="1 2">
    <name type="scientific">Populus trichocarpa</name>
    <name type="common">Western balsam poplar</name>
    <name type="synonym">Populus balsamifera subsp. trichocarpa</name>
    <dbReference type="NCBI Taxonomy" id="3694"/>
    <lineage>
        <taxon>Eukaryota</taxon>
        <taxon>Viridiplantae</taxon>
        <taxon>Streptophyta</taxon>
        <taxon>Embryophyta</taxon>
        <taxon>Tracheophyta</taxon>
        <taxon>Spermatophyta</taxon>
        <taxon>Magnoliopsida</taxon>
        <taxon>eudicotyledons</taxon>
        <taxon>Gunneridae</taxon>
        <taxon>Pentapetalae</taxon>
        <taxon>rosids</taxon>
        <taxon>fabids</taxon>
        <taxon>Malpighiales</taxon>
        <taxon>Salicaceae</taxon>
        <taxon>Saliceae</taxon>
        <taxon>Populus</taxon>
    </lineage>
</organism>